<dbReference type="RefSeq" id="WP_068569436.1">
    <property type="nucleotide sequence ID" value="NZ_LSRE01000001.1"/>
</dbReference>
<dbReference type="InterPro" id="IPR015422">
    <property type="entry name" value="PyrdxlP-dep_Trfase_small"/>
</dbReference>
<keyword evidence="14" id="KW-1185">Reference proteome</keyword>
<evidence type="ECO:0000256" key="1">
    <source>
        <dbReference type="ARBA" id="ARBA00001933"/>
    </source>
</evidence>
<dbReference type="Gene3D" id="3.90.1150.10">
    <property type="entry name" value="Aspartate Aminotransferase, domain 1"/>
    <property type="match status" value="1"/>
</dbReference>
<dbReference type="AlphaFoldDB" id="A0A138AWL6"/>
<evidence type="ECO:0000256" key="7">
    <source>
        <dbReference type="ARBA" id="ARBA00022898"/>
    </source>
</evidence>
<comment type="subunit">
    <text evidence="3 9">Homodimer.</text>
</comment>
<evidence type="ECO:0000313" key="13">
    <source>
        <dbReference type="Proteomes" id="UP000070258"/>
    </source>
</evidence>
<dbReference type="GO" id="GO:0004400">
    <property type="term" value="F:histidinol-phosphate transaminase activity"/>
    <property type="evidence" value="ECO:0007669"/>
    <property type="project" value="UniProtKB-UniRule"/>
</dbReference>
<keyword evidence="8 9" id="KW-0368">Histidine biosynthesis</keyword>
<dbReference type="InterPro" id="IPR015421">
    <property type="entry name" value="PyrdxlP-dep_Trfase_major"/>
</dbReference>
<evidence type="ECO:0000313" key="11">
    <source>
        <dbReference type="EMBL" id="KXP01507.1"/>
    </source>
</evidence>
<evidence type="ECO:0000256" key="5">
    <source>
        <dbReference type="ARBA" id="ARBA00022605"/>
    </source>
</evidence>
<dbReference type="InterPro" id="IPR015424">
    <property type="entry name" value="PyrdxlP-dep_Trfase"/>
</dbReference>
<organism evidence="12 13">
    <name type="scientific">Tsukamurella pseudospumae</name>
    <dbReference type="NCBI Taxonomy" id="239498"/>
    <lineage>
        <taxon>Bacteria</taxon>
        <taxon>Bacillati</taxon>
        <taxon>Actinomycetota</taxon>
        <taxon>Actinomycetes</taxon>
        <taxon>Mycobacteriales</taxon>
        <taxon>Tsukamurellaceae</taxon>
        <taxon>Tsukamurella</taxon>
    </lineage>
</organism>
<dbReference type="GO" id="GO:0030170">
    <property type="term" value="F:pyridoxal phosphate binding"/>
    <property type="evidence" value="ECO:0007669"/>
    <property type="project" value="InterPro"/>
</dbReference>
<dbReference type="EMBL" id="LSRF01000001">
    <property type="protein sequence ID" value="KXP14824.1"/>
    <property type="molecule type" value="Genomic_DNA"/>
</dbReference>
<dbReference type="NCBIfam" id="TIGR01141">
    <property type="entry name" value="hisC"/>
    <property type="match status" value="1"/>
</dbReference>
<dbReference type="InterPro" id="IPR005861">
    <property type="entry name" value="HisP_aminotrans"/>
</dbReference>
<evidence type="ECO:0000256" key="9">
    <source>
        <dbReference type="HAMAP-Rule" id="MF_01023"/>
    </source>
</evidence>
<dbReference type="GO" id="GO:0000105">
    <property type="term" value="P:L-histidine biosynthetic process"/>
    <property type="evidence" value="ECO:0007669"/>
    <property type="project" value="UniProtKB-UniRule"/>
</dbReference>
<comment type="similarity">
    <text evidence="2 9">Belongs to the class-II pyridoxal-phosphate-dependent aminotransferase family. Histidinol-phosphate aminotransferase subfamily.</text>
</comment>
<evidence type="ECO:0000313" key="14">
    <source>
        <dbReference type="Proteomes" id="UP000070409"/>
    </source>
</evidence>
<dbReference type="Gene3D" id="3.40.640.10">
    <property type="entry name" value="Type I PLP-dependent aspartate aminotransferase-like (Major domain)"/>
    <property type="match status" value="1"/>
</dbReference>
<gene>
    <name evidence="9" type="primary">hisC</name>
    <name evidence="12" type="ORF">AXK60_02815</name>
    <name evidence="11" type="ORF">AXK61_01485</name>
</gene>
<name>A0A138AWL6_9ACTN</name>
<dbReference type="PANTHER" id="PTHR42885">
    <property type="entry name" value="HISTIDINOL-PHOSPHATE AMINOTRANSFERASE-RELATED"/>
    <property type="match status" value="1"/>
</dbReference>
<dbReference type="EC" id="2.6.1.9" evidence="9"/>
<comment type="catalytic activity">
    <reaction evidence="9">
        <text>L-histidinol phosphate + 2-oxoglutarate = 3-(imidazol-4-yl)-2-oxopropyl phosphate + L-glutamate</text>
        <dbReference type="Rhea" id="RHEA:23744"/>
        <dbReference type="ChEBI" id="CHEBI:16810"/>
        <dbReference type="ChEBI" id="CHEBI:29985"/>
        <dbReference type="ChEBI" id="CHEBI:57766"/>
        <dbReference type="ChEBI" id="CHEBI:57980"/>
        <dbReference type="EC" id="2.6.1.9"/>
    </reaction>
</comment>
<reference evidence="11 14" key="3">
    <citation type="submission" date="2016-02" db="EMBL/GenBank/DDBJ databases">
        <authorList>
            <person name="Teng J.L."/>
            <person name="Tang Y."/>
            <person name="Huang Y."/>
            <person name="Guo F."/>
            <person name="Wei W."/>
            <person name="Chen J.H."/>
            <person name="Wong S.Y."/>
            <person name="Lau S.K."/>
            <person name="Woo P.C."/>
        </authorList>
    </citation>
    <scope>NUCLEOTIDE SEQUENCE [LARGE SCALE GENOMIC DNA]</scope>
    <source>
        <strain evidence="11 14">JCM 13375</strain>
    </source>
</reference>
<evidence type="ECO:0000256" key="8">
    <source>
        <dbReference type="ARBA" id="ARBA00023102"/>
    </source>
</evidence>
<reference evidence="12" key="1">
    <citation type="submission" date="2016-02" db="EMBL/GenBank/DDBJ databases">
        <authorList>
            <person name="Teng J.L."/>
            <person name="Yang Y."/>
            <person name="Huang Y."/>
            <person name="Guo F."/>
            <person name="Wei W."/>
            <person name="Chen J.H."/>
            <person name="Wong S.Y."/>
            <person name="Lau S.K."/>
            <person name="Woo P.C."/>
        </authorList>
    </citation>
    <scope>NUCLEOTIDE SEQUENCE</scope>
    <source>
        <strain evidence="12">JCM 15929</strain>
    </source>
</reference>
<keyword evidence="7 9" id="KW-0663">Pyridoxal phosphate</keyword>
<dbReference type="PANTHER" id="PTHR42885:SF2">
    <property type="entry name" value="HISTIDINOL-PHOSPHATE AMINOTRANSFERASE"/>
    <property type="match status" value="1"/>
</dbReference>
<keyword evidence="5 9" id="KW-0028">Amino-acid biosynthesis</keyword>
<evidence type="ECO:0000256" key="6">
    <source>
        <dbReference type="ARBA" id="ARBA00022679"/>
    </source>
</evidence>
<reference evidence="13" key="2">
    <citation type="submission" date="2016-02" db="EMBL/GenBank/DDBJ databases">
        <authorList>
            <person name="Wen L."/>
            <person name="He K."/>
            <person name="Yang H."/>
        </authorList>
    </citation>
    <scope>NUCLEOTIDE SEQUENCE [LARGE SCALE GENOMIC DNA]</scope>
    <source>
        <strain evidence="13">JCM 15929</strain>
    </source>
</reference>
<dbReference type="STRING" id="239498.AXK60_02815"/>
<sequence length="375" mass="40209">MTPLPGESVTLDQLPIRDTLRGKEPYGAPQLPVAAAMNTNENPHAPSPALVADIAKAVGEAAAAMNRYPDRDLAALRNRLAEYVTERTGTVVGPQNVWAANGSNEILQQVLQVFGGPGRTAMGFVPSYSMHPIISDGTDTHWIPGKRTADFALDVDYAVGAIDELRPDVLFLTNPNNPTGHLIAEDDLIRMIEAAPGIVIVDEAYGEFSSGPSAVRLLDRFGGKLIVSRTMSKAFAFAGGRVGYLVAAPAIVDAIQLVRLPYHLSVFTQAAAIAAIDHRAETLASVAHLSAERDRIAARLRALGYQVIESHANFILYGGFADEAAAWRTYLDGGVLVRDMHIPGFLRVTVGLDHENDAFLAISEKLAPKNDGDRS</sequence>
<dbReference type="SUPFAM" id="SSF53383">
    <property type="entry name" value="PLP-dependent transferases"/>
    <property type="match status" value="1"/>
</dbReference>
<keyword evidence="4 9" id="KW-0032">Aminotransferase</keyword>
<evidence type="ECO:0000259" key="10">
    <source>
        <dbReference type="Pfam" id="PF00155"/>
    </source>
</evidence>
<dbReference type="OrthoDB" id="9809616at2"/>
<feature type="modified residue" description="N6-(pyridoxal phosphate)lysine" evidence="9">
    <location>
        <position position="233"/>
    </location>
</feature>
<proteinExistence type="inferred from homology"/>
<dbReference type="InterPro" id="IPR004839">
    <property type="entry name" value="Aminotransferase_I/II_large"/>
</dbReference>
<comment type="caution">
    <text evidence="12">The sequence shown here is derived from an EMBL/GenBank/DDBJ whole genome shotgun (WGS) entry which is preliminary data.</text>
</comment>
<comment type="cofactor">
    <cofactor evidence="1 9">
        <name>pyridoxal 5'-phosphate</name>
        <dbReference type="ChEBI" id="CHEBI:597326"/>
    </cofactor>
</comment>
<dbReference type="UniPathway" id="UPA00031">
    <property type="reaction ID" value="UER00012"/>
</dbReference>
<accession>A0A138AWL6</accession>
<keyword evidence="6 9" id="KW-0808">Transferase</keyword>
<dbReference type="InterPro" id="IPR001917">
    <property type="entry name" value="Aminotrans_II_pyridoxalP_BS"/>
</dbReference>
<dbReference type="Pfam" id="PF00155">
    <property type="entry name" value="Aminotran_1_2"/>
    <property type="match status" value="1"/>
</dbReference>
<dbReference type="NCBIfam" id="NF002877">
    <property type="entry name" value="PRK03317.1"/>
    <property type="match status" value="1"/>
</dbReference>
<dbReference type="CDD" id="cd00609">
    <property type="entry name" value="AAT_like"/>
    <property type="match status" value="1"/>
</dbReference>
<dbReference type="Proteomes" id="UP000070409">
    <property type="component" value="Unassembled WGS sequence"/>
</dbReference>
<evidence type="ECO:0000313" key="12">
    <source>
        <dbReference type="EMBL" id="KXP14824.1"/>
    </source>
</evidence>
<comment type="pathway">
    <text evidence="9">Amino-acid biosynthesis; L-histidine biosynthesis; L-histidine from 5-phospho-alpha-D-ribose 1-diphosphate: step 7/9.</text>
</comment>
<evidence type="ECO:0000256" key="4">
    <source>
        <dbReference type="ARBA" id="ARBA00022576"/>
    </source>
</evidence>
<dbReference type="PROSITE" id="PS00599">
    <property type="entry name" value="AA_TRANSFER_CLASS_2"/>
    <property type="match status" value="1"/>
</dbReference>
<evidence type="ECO:0000256" key="2">
    <source>
        <dbReference type="ARBA" id="ARBA00007970"/>
    </source>
</evidence>
<dbReference type="EMBL" id="LSRE01000001">
    <property type="protein sequence ID" value="KXP01507.1"/>
    <property type="molecule type" value="Genomic_DNA"/>
</dbReference>
<dbReference type="HAMAP" id="MF_01023">
    <property type="entry name" value="HisC_aminotrans_2"/>
    <property type="match status" value="1"/>
</dbReference>
<feature type="domain" description="Aminotransferase class I/classII large" evidence="10">
    <location>
        <begin position="37"/>
        <end position="356"/>
    </location>
</feature>
<protein>
    <recommendedName>
        <fullName evidence="9">Histidinol-phosphate aminotransferase</fullName>
        <ecNumber evidence="9">2.6.1.9</ecNumber>
    </recommendedName>
    <alternativeName>
        <fullName evidence="9">Imidazole acetol-phosphate transaminase</fullName>
    </alternativeName>
</protein>
<dbReference type="Proteomes" id="UP000070258">
    <property type="component" value="Unassembled WGS sequence"/>
</dbReference>
<evidence type="ECO:0000256" key="3">
    <source>
        <dbReference type="ARBA" id="ARBA00011738"/>
    </source>
</evidence>